<dbReference type="InterPro" id="IPR011008">
    <property type="entry name" value="Dimeric_a/b-barrel"/>
</dbReference>
<keyword evidence="4" id="KW-1185">Reference proteome</keyword>
<protein>
    <submittedName>
        <fullName evidence="3">Dabb family protein</fullName>
    </submittedName>
</protein>
<dbReference type="Pfam" id="PF07876">
    <property type="entry name" value="Dabb"/>
    <property type="match status" value="1"/>
</dbReference>
<evidence type="ECO:0000313" key="4">
    <source>
        <dbReference type="Proteomes" id="UP001056255"/>
    </source>
</evidence>
<name>A0ABY4WZH9_9GAMM</name>
<dbReference type="SMART" id="SM00886">
    <property type="entry name" value="Dabb"/>
    <property type="match status" value="1"/>
</dbReference>
<accession>A0ABY4WZH9</accession>
<evidence type="ECO:0000313" key="3">
    <source>
        <dbReference type="EMBL" id="USH04379.1"/>
    </source>
</evidence>
<comment type="subunit">
    <text evidence="1">Homodimer.</text>
</comment>
<dbReference type="PANTHER" id="PTHR33178">
    <property type="match status" value="1"/>
</dbReference>
<evidence type="ECO:0000259" key="2">
    <source>
        <dbReference type="PROSITE" id="PS51502"/>
    </source>
</evidence>
<organism evidence="3 4">
    <name type="scientific">Grimontia kaedaensis</name>
    <dbReference type="NCBI Taxonomy" id="2872157"/>
    <lineage>
        <taxon>Bacteria</taxon>
        <taxon>Pseudomonadati</taxon>
        <taxon>Pseudomonadota</taxon>
        <taxon>Gammaproteobacteria</taxon>
        <taxon>Vibrionales</taxon>
        <taxon>Vibrionaceae</taxon>
        <taxon>Grimontia</taxon>
    </lineage>
</organism>
<dbReference type="EMBL" id="CP082276">
    <property type="protein sequence ID" value="USH04379.1"/>
    <property type="molecule type" value="Genomic_DNA"/>
</dbReference>
<dbReference type="RefSeq" id="WP_002538078.1">
    <property type="nucleotide sequence ID" value="NZ_CP082276.1"/>
</dbReference>
<dbReference type="PROSITE" id="PS51502">
    <property type="entry name" value="S_R_A_B_BARREL"/>
    <property type="match status" value="1"/>
</dbReference>
<sequence>MIRHILLIKFIESATEDQINHIKALFLDVPKKIDGVVSVEWGENDSDENLNKGCTHAVLMTFANQAGREQYLPHPEHDKLKLDFVPLIEDITVFDYSL</sequence>
<dbReference type="PANTHER" id="PTHR33178:SF10">
    <property type="entry name" value="STRESS-RESPONSE A_B BARREL DOMAIN-CONTAINING PROTEIN"/>
    <property type="match status" value="1"/>
</dbReference>
<dbReference type="SUPFAM" id="SSF54909">
    <property type="entry name" value="Dimeric alpha+beta barrel"/>
    <property type="match status" value="1"/>
</dbReference>
<evidence type="ECO:0000256" key="1">
    <source>
        <dbReference type="ARBA" id="ARBA00011738"/>
    </source>
</evidence>
<dbReference type="InterPro" id="IPR044662">
    <property type="entry name" value="HS1/DABB1-like"/>
</dbReference>
<dbReference type="InterPro" id="IPR013097">
    <property type="entry name" value="Dabb"/>
</dbReference>
<proteinExistence type="predicted"/>
<feature type="domain" description="Stress-response A/B barrel" evidence="2">
    <location>
        <begin position="2"/>
        <end position="96"/>
    </location>
</feature>
<dbReference type="Gene3D" id="3.30.70.100">
    <property type="match status" value="1"/>
</dbReference>
<gene>
    <name evidence="3" type="ORF">K6Q96_21830</name>
</gene>
<dbReference type="Proteomes" id="UP001056255">
    <property type="component" value="Chromosome II"/>
</dbReference>
<reference evidence="3" key="1">
    <citation type="submission" date="2021-08" db="EMBL/GenBank/DDBJ databases">
        <authorList>
            <person name="Sakaguchi M."/>
            <person name="Kikuchi T."/>
            <person name="Urbanczyk H."/>
        </authorList>
    </citation>
    <scope>NUCLEOTIDE SEQUENCE</scope>
    <source>
        <strain evidence="3">020920N</strain>
    </source>
</reference>